<evidence type="ECO:0000256" key="5">
    <source>
        <dbReference type="ARBA" id="ARBA00023163"/>
    </source>
</evidence>
<dbReference type="EMBL" id="LK932773">
    <property type="protein sequence ID" value="CDS93209.1"/>
    <property type="molecule type" value="Genomic_DNA"/>
</dbReference>
<feature type="domain" description="PTS EIIA type-2" evidence="6">
    <location>
        <begin position="550"/>
        <end position="693"/>
    </location>
</feature>
<dbReference type="InterPro" id="IPR007737">
    <property type="entry name" value="Mga_HTH"/>
</dbReference>
<dbReference type="PANTHER" id="PTHR30185">
    <property type="entry name" value="CRYPTIC BETA-GLUCOSIDE BGL OPERON ANTITERMINATOR"/>
    <property type="match status" value="1"/>
</dbReference>
<dbReference type="GO" id="GO:0009401">
    <property type="term" value="P:phosphoenolpyruvate-dependent sugar phosphotransferase system"/>
    <property type="evidence" value="ECO:0007669"/>
    <property type="project" value="InterPro"/>
</dbReference>
<dbReference type="PANTHER" id="PTHR30185:SF9">
    <property type="entry name" value="MANNITOL-SPECIFIC PHOSPHOTRANSFERASE ENZYME IIA COMPONENT"/>
    <property type="match status" value="1"/>
</dbReference>
<dbReference type="SUPFAM" id="SSF55804">
    <property type="entry name" value="Phoshotransferase/anion transport protein"/>
    <property type="match status" value="1"/>
</dbReference>
<dbReference type="CDD" id="cd00211">
    <property type="entry name" value="PTS_IIA_fru"/>
    <property type="match status" value="1"/>
</dbReference>
<dbReference type="InterPro" id="IPR011608">
    <property type="entry name" value="PRD"/>
</dbReference>
<dbReference type="InterPro" id="IPR050661">
    <property type="entry name" value="BglG_antiterminators"/>
</dbReference>
<reference evidence="10" key="1">
    <citation type="submission" date="2014-07" db="EMBL/GenBank/DDBJ databases">
        <authorList>
            <person name="Monot Marc"/>
        </authorList>
    </citation>
    <scope>NUCLEOTIDE SEQUENCE</scope>
    <source>
        <strain evidence="11">7032989</strain>
        <strain evidence="10">7032994</strain>
    </source>
</reference>
<proteinExistence type="predicted"/>
<evidence type="ECO:0000256" key="2">
    <source>
        <dbReference type="ARBA" id="ARBA00022737"/>
    </source>
</evidence>
<organism evidence="10">
    <name type="scientific">Clostridioides difficile</name>
    <name type="common">Peptoclostridium difficile</name>
    <dbReference type="NCBI Taxonomy" id="1496"/>
    <lineage>
        <taxon>Bacteria</taxon>
        <taxon>Bacillati</taxon>
        <taxon>Bacillota</taxon>
        <taxon>Clostridia</taxon>
        <taxon>Peptostreptococcales</taxon>
        <taxon>Peptostreptococcaceae</taxon>
        <taxon>Clostridioides</taxon>
    </lineage>
</organism>
<dbReference type="Gene3D" id="3.40.930.10">
    <property type="entry name" value="Mannitol-specific EII, Chain A"/>
    <property type="match status" value="1"/>
</dbReference>
<gene>
    <name evidence="11" type="ORF">BN1095_1300088</name>
    <name evidence="9" type="ORF">BN1096_790043</name>
    <name evidence="10" type="ORF">BN1097_790044</name>
</gene>
<evidence type="ECO:0000313" key="11">
    <source>
        <dbReference type="EMBL" id="CDS93209.1"/>
    </source>
</evidence>
<dbReference type="EMBL" id="LK932419">
    <property type="protein sequence ID" value="CDS90330.1"/>
    <property type="molecule type" value="Genomic_DNA"/>
</dbReference>
<dbReference type="SUPFAM" id="SSF63520">
    <property type="entry name" value="PTS-regulatory domain, PRD"/>
    <property type="match status" value="1"/>
</dbReference>
<keyword evidence="5" id="KW-0804">Transcription</keyword>
<dbReference type="RefSeq" id="WP_074037314.1">
    <property type="nucleotide sequence ID" value="NZ_BBYB01000267.1"/>
</dbReference>
<protein>
    <submittedName>
        <fullName evidence="10">Putative transcription antiterminator</fullName>
    </submittedName>
    <submittedName>
        <fullName evidence="9">Transcription antiterminator, PTS operon regulator</fullName>
    </submittedName>
</protein>
<dbReference type="Pfam" id="PF00359">
    <property type="entry name" value="PTS_EIIA_2"/>
    <property type="match status" value="1"/>
</dbReference>
<evidence type="ECO:0000256" key="1">
    <source>
        <dbReference type="ARBA" id="ARBA00022679"/>
    </source>
</evidence>
<evidence type="ECO:0000256" key="3">
    <source>
        <dbReference type="ARBA" id="ARBA00023015"/>
    </source>
</evidence>
<dbReference type="Pfam" id="PF05043">
    <property type="entry name" value="Mga"/>
    <property type="match status" value="1"/>
</dbReference>
<dbReference type="Gene3D" id="3.40.50.2300">
    <property type="match status" value="1"/>
</dbReference>
<feature type="domain" description="PRD" evidence="8">
    <location>
        <begin position="295"/>
        <end position="402"/>
    </location>
</feature>
<keyword evidence="3" id="KW-0805">Transcription regulation</keyword>
<dbReference type="Gene3D" id="1.10.1790.10">
    <property type="entry name" value="PRD domain"/>
    <property type="match status" value="1"/>
</dbReference>
<dbReference type="AlphaFoldDB" id="A0A069AHF8"/>
<accession>A0A069AHF8</accession>
<evidence type="ECO:0000259" key="8">
    <source>
        <dbReference type="PROSITE" id="PS51372"/>
    </source>
</evidence>
<keyword evidence="2" id="KW-0677">Repeat</keyword>
<keyword evidence="1" id="KW-0808">Transferase</keyword>
<dbReference type="CDD" id="cd05568">
    <property type="entry name" value="PTS_IIB_bgl_like"/>
    <property type="match status" value="1"/>
</dbReference>
<feature type="domain" description="PTS EIIB type-2" evidence="7">
    <location>
        <begin position="408"/>
        <end position="499"/>
    </location>
</feature>
<dbReference type="GO" id="GO:0008982">
    <property type="term" value="F:protein-N(PI)-phosphohistidine-sugar phosphotransferase activity"/>
    <property type="evidence" value="ECO:0007669"/>
    <property type="project" value="InterPro"/>
</dbReference>
<dbReference type="SUPFAM" id="SSF52794">
    <property type="entry name" value="PTS system IIB component-like"/>
    <property type="match status" value="1"/>
</dbReference>
<dbReference type="InterPro" id="IPR016152">
    <property type="entry name" value="PTrfase/Anion_transptr"/>
</dbReference>
<dbReference type="GO" id="GO:0006355">
    <property type="term" value="P:regulation of DNA-templated transcription"/>
    <property type="evidence" value="ECO:0007669"/>
    <property type="project" value="InterPro"/>
</dbReference>
<evidence type="ECO:0000259" key="6">
    <source>
        <dbReference type="PROSITE" id="PS51094"/>
    </source>
</evidence>
<evidence type="ECO:0000256" key="4">
    <source>
        <dbReference type="ARBA" id="ARBA00023159"/>
    </source>
</evidence>
<evidence type="ECO:0000313" key="9">
    <source>
        <dbReference type="EMBL" id="CDS90127.1"/>
    </source>
</evidence>
<dbReference type="Pfam" id="PF00874">
    <property type="entry name" value="PRD"/>
    <property type="match status" value="1"/>
</dbReference>
<sequence length="695" mass="80362">MVVDKEIVSILQILLNSTLITTNGLQEEFNSSKRQITYRINKINDMLKVKNVPLICLRADKDIIVRKETKKAIKEILEKNYSKNTYYFSKTERLLYMYLMLFINMEDISINHFINSIKVSRSTVNLDFKDLIPELEKKNIKVKNNRINGYYIVGNEMEIRRVLIKNIIETLSNEKSSRVFDIFIKEYNLDSFEEAKKIILKLIKKYEITFVEDRLVEFIYIFIFLKARMYSTRIVTQENVDIPNISVMSSMKEYKFAKELLEVYGSEDKIKPHNIMYISAWILGISVGNYEEDTEDKDVISKIVNKMMTKFGYLSGVYYISQEKIFKQLYSHFRPAYYRLLFKLPIYNPICEKVKEEYKLVYRIVSNAMKEFCGLFGEEIQEEELAYLTMHFATLFSNKKEFDGFRKRIALIVCSNGVGSSAILHAELTNLFPDLHFIPMSESVGLENISEPVDIVFTTNYNAEGLKTDVPVIKVSPVMTTKEKYKITREVYIQLGDIYLRQPKIDEVMDIIKKYANVTSESILSSELLAYFTQIENFTSKEGEGPMLSEITNETLVKIKVKAKNWEEAIRQSASVLVENNKVTEGYVDAMINSAKASGPYIVITKHVALPHARPEAGSKEIAIGIATLDSPIEFGNNENDPVKYVFCLSAIDNNSHLRAMSELVELLEEDEFFKVLDSAKEAKEIIDFIKTHEL</sequence>
<dbReference type="InterPro" id="IPR036095">
    <property type="entry name" value="PTS_EIIB-like_sf"/>
</dbReference>
<dbReference type="PROSITE" id="PS51372">
    <property type="entry name" value="PRD_2"/>
    <property type="match status" value="1"/>
</dbReference>
<dbReference type="PROSITE" id="PS51094">
    <property type="entry name" value="PTS_EIIA_TYPE_2"/>
    <property type="match status" value="1"/>
</dbReference>
<dbReference type="InterPro" id="IPR002178">
    <property type="entry name" value="PTS_EIIA_type-2_dom"/>
</dbReference>
<name>A0A069AHF8_CLODI</name>
<dbReference type="EMBL" id="LK932534">
    <property type="protein sequence ID" value="CDS90127.1"/>
    <property type="molecule type" value="Genomic_DNA"/>
</dbReference>
<dbReference type="InterPro" id="IPR013011">
    <property type="entry name" value="PTS_EIIB_2"/>
</dbReference>
<evidence type="ECO:0000259" key="7">
    <source>
        <dbReference type="PROSITE" id="PS51099"/>
    </source>
</evidence>
<keyword evidence="4" id="KW-0010">Activator</keyword>
<dbReference type="PROSITE" id="PS51099">
    <property type="entry name" value="PTS_EIIB_TYPE_2"/>
    <property type="match status" value="1"/>
</dbReference>
<dbReference type="InterPro" id="IPR036634">
    <property type="entry name" value="PRD_sf"/>
</dbReference>
<evidence type="ECO:0000313" key="10">
    <source>
        <dbReference type="EMBL" id="CDS90330.1"/>
    </source>
</evidence>